<protein>
    <submittedName>
        <fullName evidence="2">Uncharacterized protein</fullName>
    </submittedName>
</protein>
<accession>A0A927QHR0</accession>
<evidence type="ECO:0000313" key="3">
    <source>
        <dbReference type="Proteomes" id="UP000661025"/>
    </source>
</evidence>
<evidence type="ECO:0000256" key="1">
    <source>
        <dbReference type="SAM" id="Phobius"/>
    </source>
</evidence>
<dbReference type="RefSeq" id="WP_192363354.1">
    <property type="nucleotide sequence ID" value="NZ_CP119182.1"/>
</dbReference>
<keyword evidence="1" id="KW-0472">Membrane</keyword>
<organism evidence="2 3">
    <name type="scientific">Streptomyces caniscabiei</name>
    <dbReference type="NCBI Taxonomy" id="2746961"/>
    <lineage>
        <taxon>Bacteria</taxon>
        <taxon>Bacillati</taxon>
        <taxon>Actinomycetota</taxon>
        <taxon>Actinomycetes</taxon>
        <taxon>Kitasatosporales</taxon>
        <taxon>Streptomycetaceae</taxon>
        <taxon>Streptomyces</taxon>
    </lineage>
</organism>
<dbReference type="EMBL" id="JACYXT010000012">
    <property type="protein sequence ID" value="MBD9726731.1"/>
    <property type="molecule type" value="Genomic_DNA"/>
</dbReference>
<dbReference type="AlphaFoldDB" id="A0A927QHR0"/>
<keyword evidence="1" id="KW-1133">Transmembrane helix</keyword>
<sequence length="422" mass="46310">MELETVLTAAGLLVTVVAMLVGVALAYAPQRLASRERSVALFIRTRQHLRLRRPELTTACLGVHSEHRADTELPLLTRPGWIPPRPLPLDAVRLTLREAPSDERAASTHTTLRRYWPHSGTAGRLTAYSAAIEAYDRPAVWFNGPSYRLLEVATRPAGTLEAGLDLTLSLSRYFDGLDTGEALAYEAALRDLRGRGGGGGGPSAGPYRRSLGDPFALGARAALPGVSTLTIRIEDDRPYFFLHRREAGRVAVATGITHVVPAGELQPHTDTLPVWRSDLDLWRNTMREYAEEFLGAADATGDGGVTIDYERDRPYADMQRAMREGRARVRFLGLGLDPLPWKPEICLVCVWDADAFDEIFAGMGERNEEGVLVVGTRAGAHYQGIPFTEENVLGYANHLGTLAAGRTCLALAWRWRHELGLG</sequence>
<reference evidence="2" key="1">
    <citation type="submission" date="2020-09" db="EMBL/GenBank/DDBJ databases">
        <title>Streptomyces canutascabiei sp. nov., which causes potato common scab and is distributed across the world.</title>
        <authorList>
            <person name="Nguyen H.P."/>
            <person name="Weisberg A.J."/>
            <person name="Chang J.H."/>
            <person name="Clarke C.R."/>
        </authorList>
    </citation>
    <scope>NUCLEOTIDE SEQUENCE</scope>
    <source>
        <strain evidence="2">ID-01-6.2a</strain>
    </source>
</reference>
<dbReference type="Proteomes" id="UP000661025">
    <property type="component" value="Unassembled WGS sequence"/>
</dbReference>
<dbReference type="GeneID" id="79930399"/>
<gene>
    <name evidence="2" type="ORF">IHE70_26695</name>
</gene>
<feature type="transmembrane region" description="Helical" evidence="1">
    <location>
        <begin position="6"/>
        <end position="28"/>
    </location>
</feature>
<name>A0A927QHR0_9ACTN</name>
<keyword evidence="1" id="KW-0812">Transmembrane</keyword>
<proteinExistence type="predicted"/>
<evidence type="ECO:0000313" key="2">
    <source>
        <dbReference type="EMBL" id="MBD9726731.1"/>
    </source>
</evidence>
<comment type="caution">
    <text evidence="2">The sequence shown here is derived from an EMBL/GenBank/DDBJ whole genome shotgun (WGS) entry which is preliminary data.</text>
</comment>